<protein>
    <submittedName>
        <fullName evidence="2">Uncharacterized protein</fullName>
    </submittedName>
</protein>
<evidence type="ECO:0000313" key="2">
    <source>
        <dbReference type="EMBL" id="KAF2774006.1"/>
    </source>
</evidence>
<organism evidence="2 3">
    <name type="scientific">Teratosphaeria nubilosa</name>
    <dbReference type="NCBI Taxonomy" id="161662"/>
    <lineage>
        <taxon>Eukaryota</taxon>
        <taxon>Fungi</taxon>
        <taxon>Dikarya</taxon>
        <taxon>Ascomycota</taxon>
        <taxon>Pezizomycotina</taxon>
        <taxon>Dothideomycetes</taxon>
        <taxon>Dothideomycetidae</taxon>
        <taxon>Mycosphaerellales</taxon>
        <taxon>Teratosphaeriaceae</taxon>
        <taxon>Teratosphaeria</taxon>
    </lineage>
</organism>
<feature type="compositionally biased region" description="Polar residues" evidence="1">
    <location>
        <begin position="173"/>
        <end position="183"/>
    </location>
</feature>
<feature type="compositionally biased region" description="Low complexity" evidence="1">
    <location>
        <begin position="102"/>
        <end position="121"/>
    </location>
</feature>
<feature type="region of interest" description="Disordered" evidence="1">
    <location>
        <begin position="88"/>
        <end position="126"/>
    </location>
</feature>
<evidence type="ECO:0000313" key="3">
    <source>
        <dbReference type="Proteomes" id="UP000799436"/>
    </source>
</evidence>
<reference evidence="2" key="1">
    <citation type="journal article" date="2020" name="Stud. Mycol.">
        <title>101 Dothideomycetes genomes: a test case for predicting lifestyles and emergence of pathogens.</title>
        <authorList>
            <person name="Haridas S."/>
            <person name="Albert R."/>
            <person name="Binder M."/>
            <person name="Bloem J."/>
            <person name="Labutti K."/>
            <person name="Salamov A."/>
            <person name="Andreopoulos B."/>
            <person name="Baker S."/>
            <person name="Barry K."/>
            <person name="Bills G."/>
            <person name="Bluhm B."/>
            <person name="Cannon C."/>
            <person name="Castanera R."/>
            <person name="Culley D."/>
            <person name="Daum C."/>
            <person name="Ezra D."/>
            <person name="Gonzalez J."/>
            <person name="Henrissat B."/>
            <person name="Kuo A."/>
            <person name="Liang C."/>
            <person name="Lipzen A."/>
            <person name="Lutzoni F."/>
            <person name="Magnuson J."/>
            <person name="Mondo S."/>
            <person name="Nolan M."/>
            <person name="Ohm R."/>
            <person name="Pangilinan J."/>
            <person name="Park H.-J."/>
            <person name="Ramirez L."/>
            <person name="Alfaro M."/>
            <person name="Sun H."/>
            <person name="Tritt A."/>
            <person name="Yoshinaga Y."/>
            <person name="Zwiers L.-H."/>
            <person name="Turgeon B."/>
            <person name="Goodwin S."/>
            <person name="Spatafora J."/>
            <person name="Crous P."/>
            <person name="Grigoriev I."/>
        </authorList>
    </citation>
    <scope>NUCLEOTIDE SEQUENCE</scope>
    <source>
        <strain evidence="2">CBS 116005</strain>
    </source>
</reference>
<gene>
    <name evidence="2" type="ORF">EJ03DRAFT_73768</name>
</gene>
<dbReference type="EMBL" id="ML995809">
    <property type="protein sequence ID" value="KAF2774006.1"/>
    <property type="molecule type" value="Genomic_DNA"/>
</dbReference>
<dbReference type="Proteomes" id="UP000799436">
    <property type="component" value="Unassembled WGS sequence"/>
</dbReference>
<evidence type="ECO:0000256" key="1">
    <source>
        <dbReference type="SAM" id="MobiDB-lite"/>
    </source>
</evidence>
<accession>A0A6G1LMB7</accession>
<proteinExistence type="predicted"/>
<dbReference type="OrthoDB" id="5339332at2759"/>
<feature type="region of interest" description="Disordered" evidence="1">
    <location>
        <begin position="159"/>
        <end position="195"/>
    </location>
</feature>
<sequence length="221" mass="23589">MAHPVLVRAYTGNTGISTSAPRAHLAAELHALPPISSYAFADILRTANCPDLQHAIDGIAEICAKNRMSLADEYSSHLPPLGEITATSSAAARPHPHRPGPRRALPAVPEVSSSSSESSVKSKTRRRSIFSFRRQTVHESNILRRITIGRMGRTIAVNGTTAISRSDDGEQGRVSSARNSNDAPASEAWPLGQERRALSDATASLHRILGDPFSSAGRNAS</sequence>
<dbReference type="AlphaFoldDB" id="A0A6G1LMB7"/>
<keyword evidence="3" id="KW-1185">Reference proteome</keyword>
<name>A0A6G1LMB7_9PEZI</name>